<accession>A0A9E8GDG8</accession>
<sequence>MPQMKPMYWLILMIYFLVMYLCMNMILYYISMKKLMKDKKIMDLKMFELKW</sequence>
<evidence type="ECO:0000256" key="1">
    <source>
        <dbReference type="SAM" id="Phobius"/>
    </source>
</evidence>
<keyword evidence="1" id="KW-0472">Membrane</keyword>
<dbReference type="EMBL" id="OM677823">
    <property type="protein sequence ID" value="UZT67451.1"/>
    <property type="molecule type" value="Genomic_DNA"/>
</dbReference>
<name>A0A9E8GDG8_9HYME</name>
<reference evidence="2" key="2">
    <citation type="submission" date="2022-02" db="EMBL/GenBank/DDBJ databases">
        <authorList>
            <person name="Shu X.H."/>
            <person name="Li Z.K."/>
            <person name="Tang P."/>
            <person name="Chen X.X."/>
        </authorList>
    </citation>
    <scope>NUCLEOTIDE SEQUENCE</scope>
</reference>
<protein>
    <submittedName>
        <fullName evidence="2">ATP synthase F0 subunit 8</fullName>
    </submittedName>
</protein>
<organism evidence="2">
    <name type="scientific">Prosaspicera validispina</name>
    <dbReference type="NCBI Taxonomy" id="2943453"/>
    <lineage>
        <taxon>Eukaryota</taxon>
        <taxon>Metazoa</taxon>
        <taxon>Ecdysozoa</taxon>
        <taxon>Arthropoda</taxon>
        <taxon>Hexapoda</taxon>
        <taxon>Insecta</taxon>
        <taxon>Pterygota</taxon>
        <taxon>Neoptera</taxon>
        <taxon>Endopterygota</taxon>
        <taxon>Hymenoptera</taxon>
        <taxon>Apocrita</taxon>
        <taxon>Proctotrupomorpha</taxon>
        <taxon>Cynipoidea</taxon>
        <taxon>Figitidae</taxon>
        <taxon>Aspicerinae</taxon>
        <taxon>Prosaspicera</taxon>
    </lineage>
</organism>
<keyword evidence="1" id="KW-0812">Transmembrane</keyword>
<keyword evidence="1" id="KW-1133">Transmembrane helix</keyword>
<feature type="transmembrane region" description="Helical" evidence="1">
    <location>
        <begin position="6"/>
        <end position="30"/>
    </location>
</feature>
<dbReference type="AlphaFoldDB" id="A0A9E8GDG8"/>
<keyword evidence="2" id="KW-0496">Mitochondrion</keyword>
<proteinExistence type="predicted"/>
<reference evidence="2" key="1">
    <citation type="journal article" date="2022" name="Genes (Basel)">
        <title>Novel Gene Rearrangements in the Mitochondrial Genomes of Cynipoid Wasps (Hymenoptera: Cynipoidea).</title>
        <authorList>
            <person name="Shu X."/>
            <person name="Li Z."/>
            <person name="Yuan R."/>
            <person name="Tang P."/>
            <person name="Chen X."/>
        </authorList>
    </citation>
    <scope>NUCLEOTIDE SEQUENCE</scope>
</reference>
<gene>
    <name evidence="2" type="primary">atp8</name>
</gene>
<evidence type="ECO:0000313" key="2">
    <source>
        <dbReference type="EMBL" id="UZT67451.1"/>
    </source>
</evidence>
<geneLocation type="mitochondrion" evidence="2"/>